<accession>L7LNP1</accession>
<keyword evidence="4" id="KW-1185">Reference proteome</keyword>
<evidence type="ECO:0000313" key="4">
    <source>
        <dbReference type="Proteomes" id="UP000035083"/>
    </source>
</evidence>
<evidence type="ECO:0000259" key="2">
    <source>
        <dbReference type="Pfam" id="PF26526"/>
    </source>
</evidence>
<feature type="domain" description="DUF8175" evidence="2">
    <location>
        <begin position="8"/>
        <end position="172"/>
    </location>
</feature>
<feature type="region of interest" description="Disordered" evidence="1">
    <location>
        <begin position="32"/>
        <end position="52"/>
    </location>
</feature>
<organism evidence="3 4">
    <name type="scientific">Gordonia sihwensis NBRC 108236</name>
    <dbReference type="NCBI Taxonomy" id="1223544"/>
    <lineage>
        <taxon>Bacteria</taxon>
        <taxon>Bacillati</taxon>
        <taxon>Actinomycetota</taxon>
        <taxon>Actinomycetes</taxon>
        <taxon>Mycobacteriales</taxon>
        <taxon>Gordoniaceae</taxon>
        <taxon>Gordonia</taxon>
    </lineage>
</organism>
<gene>
    <name evidence="3" type="ORF">GSI01S_33_00320</name>
</gene>
<dbReference type="eggNOG" id="ENOG5033D9Z">
    <property type="taxonomic scope" value="Bacteria"/>
</dbReference>
<sequence>MSALVTACGGDTSTAAPATVVSDLGWTSFQGMQIPTGEQGPQHADPVAPTGYDRSPAGAVLAAVSATIRMSVADDTQWPTVGQKLIAPGTERDAWAVDRAQVSITAPVKAGQAPKVEAYSITDSSPDRVTVKIYSRLSDGSYTENTAATQWVAGDWRLALASGDKPVVRAVSAVPSTALLFEEPQ</sequence>
<evidence type="ECO:0000313" key="3">
    <source>
        <dbReference type="EMBL" id="GAC62346.1"/>
    </source>
</evidence>
<dbReference type="Pfam" id="PF26526">
    <property type="entry name" value="DUF8175"/>
    <property type="match status" value="1"/>
</dbReference>
<name>L7LNP1_9ACTN</name>
<dbReference type="InterPro" id="IPR058488">
    <property type="entry name" value="DUF8175"/>
</dbReference>
<comment type="caution">
    <text evidence="3">The sequence shown here is derived from an EMBL/GenBank/DDBJ whole genome shotgun (WGS) entry which is preliminary data.</text>
</comment>
<dbReference type="AlphaFoldDB" id="L7LNP1"/>
<dbReference type="Proteomes" id="UP000035083">
    <property type="component" value="Unassembled WGS sequence"/>
</dbReference>
<reference evidence="3 4" key="1">
    <citation type="submission" date="2012-12" db="EMBL/GenBank/DDBJ databases">
        <title>Whole genome shotgun sequence of Gordonia sihwensis NBRC 108236.</title>
        <authorList>
            <person name="Yoshida I."/>
            <person name="Hosoyama A."/>
            <person name="Tsuchikane K."/>
            <person name="Ando Y."/>
            <person name="Baba S."/>
            <person name="Ohji S."/>
            <person name="Hamada M."/>
            <person name="Tamura T."/>
            <person name="Yamazoe A."/>
            <person name="Yamazaki S."/>
            <person name="Fujita N."/>
        </authorList>
    </citation>
    <scope>NUCLEOTIDE SEQUENCE [LARGE SCALE GENOMIC DNA]</scope>
    <source>
        <strain evidence="3 4">NBRC 108236</strain>
    </source>
</reference>
<proteinExistence type="predicted"/>
<protein>
    <recommendedName>
        <fullName evidence="2">DUF8175 domain-containing protein</fullName>
    </recommendedName>
</protein>
<dbReference type="EMBL" id="BANU01000033">
    <property type="protein sequence ID" value="GAC62346.1"/>
    <property type="molecule type" value="Genomic_DNA"/>
</dbReference>
<evidence type="ECO:0000256" key="1">
    <source>
        <dbReference type="SAM" id="MobiDB-lite"/>
    </source>
</evidence>